<name>A0A8T4KVB8_9ARCH</name>
<dbReference type="SUPFAM" id="SSF53649">
    <property type="entry name" value="Alkaline phosphatase-like"/>
    <property type="match status" value="1"/>
</dbReference>
<dbReference type="AlphaFoldDB" id="A0A8T4KVB8"/>
<dbReference type="InterPro" id="IPR002591">
    <property type="entry name" value="Phosphodiest/P_Trfase"/>
</dbReference>
<dbReference type="InterPro" id="IPR017850">
    <property type="entry name" value="Alkaline_phosphatase_core_sf"/>
</dbReference>
<sequence>MTKLLVVGVDGAAWSVIKPNLDKLPYFAKLMREGKHKSLIVKEQVLSPSLWATIFSGKTLEEHKHSNFVIDGKLQVRDDIKVPFVWDLLEEKGIDVKALQIPFIMPPYNFKCEYMPIGYGASKNLNELEQDTDAITEKALGILKQNPEIFIVVFSALDKVQHFHWGEELVLGWYKKIDTALGMLMGHAEKIIVVSDHGFCARGEAKVQTLPEMSADGEKLKGDHHEEAILITKNINYEIREHKGVFSAIMHEMGAE</sequence>
<evidence type="ECO:0000313" key="2">
    <source>
        <dbReference type="Proteomes" id="UP000677687"/>
    </source>
</evidence>
<dbReference type="Gene3D" id="3.40.720.10">
    <property type="entry name" value="Alkaline Phosphatase, subunit A"/>
    <property type="match status" value="1"/>
</dbReference>
<gene>
    <name evidence="1" type="ORF">J4415_00350</name>
</gene>
<protein>
    <submittedName>
        <fullName evidence="1">Alkaline phosphatase family protein</fullName>
    </submittedName>
</protein>
<comment type="caution">
    <text evidence="1">The sequence shown here is derived from an EMBL/GenBank/DDBJ whole genome shotgun (WGS) entry which is preliminary data.</text>
</comment>
<dbReference type="Proteomes" id="UP000677687">
    <property type="component" value="Unassembled WGS sequence"/>
</dbReference>
<proteinExistence type="predicted"/>
<reference evidence="1" key="2">
    <citation type="submission" date="2021-05" db="EMBL/GenBank/DDBJ databases">
        <title>Protein family content uncovers lineage relationships and bacterial pathway maintenance mechanisms in DPANN archaea.</title>
        <authorList>
            <person name="Castelle C.J."/>
            <person name="Meheust R."/>
            <person name="Jaffe A.L."/>
            <person name="Seitz K."/>
            <person name="Gong X."/>
            <person name="Baker B.J."/>
            <person name="Banfield J.F."/>
        </authorList>
    </citation>
    <scope>NUCLEOTIDE SEQUENCE</scope>
    <source>
        <strain evidence="1">RIFCSPHIGHO2_01_FULL_AR10_44_11</strain>
    </source>
</reference>
<accession>A0A8T4KVB8</accession>
<evidence type="ECO:0000313" key="1">
    <source>
        <dbReference type="EMBL" id="MBS3057059.1"/>
    </source>
</evidence>
<dbReference type="EMBL" id="JAGVWD010000005">
    <property type="protein sequence ID" value="MBS3057059.1"/>
    <property type="molecule type" value="Genomic_DNA"/>
</dbReference>
<organism evidence="1 2">
    <name type="scientific">Candidatus Iainarchaeum sp</name>
    <dbReference type="NCBI Taxonomy" id="3101447"/>
    <lineage>
        <taxon>Archaea</taxon>
        <taxon>Candidatus Iainarchaeota</taxon>
        <taxon>Candidatus Iainarchaeia</taxon>
        <taxon>Candidatus Iainarchaeales</taxon>
        <taxon>Candidatus Iainarchaeaceae</taxon>
        <taxon>Candidatus Iainarchaeum</taxon>
    </lineage>
</organism>
<dbReference type="Pfam" id="PF01663">
    <property type="entry name" value="Phosphodiest"/>
    <property type="match status" value="1"/>
</dbReference>
<reference evidence="1" key="1">
    <citation type="submission" date="2021-03" db="EMBL/GenBank/DDBJ databases">
        <authorList>
            <person name="Jaffe A."/>
        </authorList>
    </citation>
    <scope>NUCLEOTIDE SEQUENCE</scope>
    <source>
        <strain evidence="1">RIFCSPHIGHO2_01_FULL_AR10_44_11</strain>
    </source>
</reference>